<comment type="caution">
    <text evidence="1">The sequence shown here is derived from an EMBL/GenBank/DDBJ whole genome shotgun (WGS) entry which is preliminary data.</text>
</comment>
<accession>A0AAD6QPJ8</accession>
<reference evidence="1" key="1">
    <citation type="journal article" date="2023" name="Mol. Ecol. Resour.">
        <title>Chromosome-level genome assembly of a triploid poplar Populus alba 'Berolinensis'.</title>
        <authorList>
            <person name="Chen S."/>
            <person name="Yu Y."/>
            <person name="Wang X."/>
            <person name="Wang S."/>
            <person name="Zhang T."/>
            <person name="Zhou Y."/>
            <person name="He R."/>
            <person name="Meng N."/>
            <person name="Wang Y."/>
            <person name="Liu W."/>
            <person name="Liu Z."/>
            <person name="Liu J."/>
            <person name="Guo Q."/>
            <person name="Huang H."/>
            <person name="Sederoff R.R."/>
            <person name="Wang G."/>
            <person name="Qu G."/>
            <person name="Chen S."/>
        </authorList>
    </citation>
    <scope>NUCLEOTIDE SEQUENCE</scope>
    <source>
        <strain evidence="1">SC-2020</strain>
    </source>
</reference>
<dbReference type="Proteomes" id="UP001164929">
    <property type="component" value="Chromosome 6"/>
</dbReference>
<keyword evidence="2" id="KW-1185">Reference proteome</keyword>
<organism evidence="1 2">
    <name type="scientific">Populus alba x Populus x berolinensis</name>
    <dbReference type="NCBI Taxonomy" id="444605"/>
    <lineage>
        <taxon>Eukaryota</taxon>
        <taxon>Viridiplantae</taxon>
        <taxon>Streptophyta</taxon>
        <taxon>Embryophyta</taxon>
        <taxon>Tracheophyta</taxon>
        <taxon>Spermatophyta</taxon>
        <taxon>Magnoliopsida</taxon>
        <taxon>eudicotyledons</taxon>
        <taxon>Gunneridae</taxon>
        <taxon>Pentapetalae</taxon>
        <taxon>rosids</taxon>
        <taxon>fabids</taxon>
        <taxon>Malpighiales</taxon>
        <taxon>Salicaceae</taxon>
        <taxon>Saliceae</taxon>
        <taxon>Populus</taxon>
    </lineage>
</organism>
<evidence type="ECO:0000313" key="2">
    <source>
        <dbReference type="Proteomes" id="UP001164929"/>
    </source>
</evidence>
<name>A0AAD6QPJ8_9ROSI</name>
<protein>
    <submittedName>
        <fullName evidence="1">Uncharacterized protein</fullName>
    </submittedName>
</protein>
<sequence>MFSSPFSSRPDFTIRLFKLMFNPSDFITKSRVHKMEQLIPNLLHRKNKCPARAKQTTVLPSRHHGAIVIFSKSSTSKGNKR</sequence>
<gene>
    <name evidence="1" type="ORF">NC653_017141</name>
</gene>
<dbReference type="AlphaFoldDB" id="A0AAD6QPJ8"/>
<proteinExistence type="predicted"/>
<dbReference type="EMBL" id="JAQIZT010000006">
    <property type="protein sequence ID" value="KAJ6994223.1"/>
    <property type="molecule type" value="Genomic_DNA"/>
</dbReference>
<evidence type="ECO:0000313" key="1">
    <source>
        <dbReference type="EMBL" id="KAJ6994223.1"/>
    </source>
</evidence>